<evidence type="ECO:0000313" key="4">
    <source>
        <dbReference type="Proteomes" id="UP000438120"/>
    </source>
</evidence>
<evidence type="ECO:0000313" key="3">
    <source>
        <dbReference type="EMBL" id="MST86541.1"/>
    </source>
</evidence>
<name>A0A6A8MC93_9LACO</name>
<protein>
    <submittedName>
        <fullName evidence="3">Uncharacterized protein</fullName>
    </submittedName>
</protein>
<feature type="transmembrane region" description="Helical" evidence="2">
    <location>
        <begin position="48"/>
        <end position="66"/>
    </location>
</feature>
<dbReference type="RefSeq" id="WP_154547397.1">
    <property type="nucleotide sequence ID" value="NZ_JBKZBY010000003.1"/>
</dbReference>
<keyword evidence="4" id="KW-1185">Reference proteome</keyword>
<gene>
    <name evidence="3" type="ORF">FYJ62_02505</name>
</gene>
<evidence type="ECO:0000256" key="2">
    <source>
        <dbReference type="SAM" id="Phobius"/>
    </source>
</evidence>
<evidence type="ECO:0000256" key="1">
    <source>
        <dbReference type="SAM" id="MobiDB-lite"/>
    </source>
</evidence>
<accession>A0A6A8MC93</accession>
<keyword evidence="2" id="KW-1133">Transmembrane helix</keyword>
<organism evidence="3 4">
    <name type="scientific">Lactobacillus porci</name>
    <dbReference type="NCBI Taxonomy" id="2012477"/>
    <lineage>
        <taxon>Bacteria</taxon>
        <taxon>Bacillati</taxon>
        <taxon>Bacillota</taxon>
        <taxon>Bacilli</taxon>
        <taxon>Lactobacillales</taxon>
        <taxon>Lactobacillaceae</taxon>
        <taxon>Lactobacillus</taxon>
    </lineage>
</organism>
<keyword evidence="2" id="KW-0472">Membrane</keyword>
<reference evidence="3 4" key="1">
    <citation type="submission" date="2019-08" db="EMBL/GenBank/DDBJ databases">
        <title>In-depth cultivation of the pig gut microbiome towards novel bacterial diversity and tailored functional studies.</title>
        <authorList>
            <person name="Wylensek D."/>
            <person name="Hitch T.C.A."/>
            <person name="Clavel T."/>
        </authorList>
    </citation>
    <scope>NUCLEOTIDE SEQUENCE [LARGE SCALE GENOMIC DNA]</scope>
    <source>
        <strain evidence="3 4">Bifido-178-WT-2B</strain>
    </source>
</reference>
<dbReference type="AlphaFoldDB" id="A0A6A8MC93"/>
<dbReference type="EMBL" id="VUMX01000004">
    <property type="protein sequence ID" value="MST86541.1"/>
    <property type="molecule type" value="Genomic_DNA"/>
</dbReference>
<proteinExistence type="predicted"/>
<comment type="caution">
    <text evidence="3">The sequence shown here is derived from an EMBL/GenBank/DDBJ whole genome shotgun (WGS) entry which is preliminary data.</text>
</comment>
<feature type="region of interest" description="Disordered" evidence="1">
    <location>
        <begin position="73"/>
        <end position="95"/>
    </location>
</feature>
<feature type="compositionally biased region" description="Basic residues" evidence="1">
    <location>
        <begin position="84"/>
        <end position="95"/>
    </location>
</feature>
<dbReference type="Proteomes" id="UP000438120">
    <property type="component" value="Unassembled WGS sequence"/>
</dbReference>
<keyword evidence="2" id="KW-0812">Transmembrane</keyword>
<sequence length="95" mass="10450">MRNSLNRILSNKLTQCAVTFIFIFFSGSLAFAAIADVKLLDRSPWTDILWAAAAFLIGVVNMSLLIHTVEEDARKSASTAKIPAGKRRQAVAREN</sequence>